<sequence>MLSIIVGLVLILFGILQLFLAKKAWVEVKHGASGATSSFLPLAFYSGNMVGIFLIIAGAVVMFLFM</sequence>
<proteinExistence type="predicted"/>
<protein>
    <recommendedName>
        <fullName evidence="4">Immunity protein</fullName>
    </recommendedName>
</protein>
<comment type="caution">
    <text evidence="2">The sequence shown here is derived from an EMBL/GenBank/DDBJ whole genome shotgun (WGS) entry which is preliminary data.</text>
</comment>
<feature type="transmembrane region" description="Helical" evidence="1">
    <location>
        <begin position="45"/>
        <end position="65"/>
    </location>
</feature>
<dbReference type="OrthoDB" id="2324974at2"/>
<keyword evidence="1" id="KW-1133">Transmembrane helix</keyword>
<dbReference type="AlphaFoldDB" id="A0A5R9BUN3"/>
<keyword evidence="1" id="KW-0812">Transmembrane</keyword>
<keyword evidence="1" id="KW-0472">Membrane</keyword>
<evidence type="ECO:0008006" key="4">
    <source>
        <dbReference type="Google" id="ProtNLM"/>
    </source>
</evidence>
<dbReference type="Proteomes" id="UP000305541">
    <property type="component" value="Unassembled WGS sequence"/>
</dbReference>
<accession>A0A5R9BUN3</accession>
<evidence type="ECO:0000313" key="2">
    <source>
        <dbReference type="EMBL" id="TLQ04406.1"/>
    </source>
</evidence>
<dbReference type="RefSeq" id="WP_138474226.1">
    <property type="nucleotide sequence ID" value="NZ_VBTH01000007.1"/>
</dbReference>
<reference evidence="2 3" key="1">
    <citation type="submission" date="2019-05" db="EMBL/GenBank/DDBJ databases">
        <title>The metagenome of a microbial culture collection derived from dairy environment covers the genomic content of the human microbiome.</title>
        <authorList>
            <person name="Roder T."/>
            <person name="Wuthrich D."/>
            <person name="Sattari Z."/>
            <person name="Von Ah U."/>
            <person name="Bar C."/>
            <person name="Ronchi F."/>
            <person name="Macpherson A.J."/>
            <person name="Ganal-Vonarburg S.C."/>
            <person name="Bruggmann R."/>
            <person name="Vergeres G."/>
        </authorList>
    </citation>
    <scope>NUCLEOTIDE SEQUENCE [LARGE SCALE GENOMIC DNA]</scope>
    <source>
        <strain evidence="2 3">FAM 18815</strain>
    </source>
</reference>
<organism evidence="2 3">
    <name type="scientific">Pediococcus stilesii</name>
    <dbReference type="NCBI Taxonomy" id="331679"/>
    <lineage>
        <taxon>Bacteria</taxon>
        <taxon>Bacillati</taxon>
        <taxon>Bacillota</taxon>
        <taxon>Bacilli</taxon>
        <taxon>Lactobacillales</taxon>
        <taxon>Lactobacillaceae</taxon>
        <taxon>Pediococcus</taxon>
    </lineage>
</organism>
<dbReference type="EMBL" id="VBTH01000007">
    <property type="protein sequence ID" value="TLQ04406.1"/>
    <property type="molecule type" value="Genomic_DNA"/>
</dbReference>
<gene>
    <name evidence="2" type="ORF">FEZ51_04915</name>
</gene>
<evidence type="ECO:0000256" key="1">
    <source>
        <dbReference type="SAM" id="Phobius"/>
    </source>
</evidence>
<name>A0A5R9BUN3_9LACO</name>
<evidence type="ECO:0000313" key="3">
    <source>
        <dbReference type="Proteomes" id="UP000305541"/>
    </source>
</evidence>